<proteinExistence type="predicted"/>
<dbReference type="AlphaFoldDB" id="A0A8S3RRU2"/>
<gene>
    <name evidence="2" type="ORF">MEDL_21837</name>
</gene>
<feature type="region of interest" description="Disordered" evidence="1">
    <location>
        <begin position="1"/>
        <end position="41"/>
    </location>
</feature>
<reference evidence="2" key="1">
    <citation type="submission" date="2021-03" db="EMBL/GenBank/DDBJ databases">
        <authorList>
            <person name="Bekaert M."/>
        </authorList>
    </citation>
    <scope>NUCLEOTIDE SEQUENCE</scope>
</reference>
<evidence type="ECO:0000313" key="2">
    <source>
        <dbReference type="EMBL" id="CAG2207585.1"/>
    </source>
</evidence>
<name>A0A8S3RRU2_MYTED</name>
<evidence type="ECO:0000313" key="3">
    <source>
        <dbReference type="Proteomes" id="UP000683360"/>
    </source>
</evidence>
<organism evidence="2 3">
    <name type="scientific">Mytilus edulis</name>
    <name type="common">Blue mussel</name>
    <dbReference type="NCBI Taxonomy" id="6550"/>
    <lineage>
        <taxon>Eukaryota</taxon>
        <taxon>Metazoa</taxon>
        <taxon>Spiralia</taxon>
        <taxon>Lophotrochozoa</taxon>
        <taxon>Mollusca</taxon>
        <taxon>Bivalvia</taxon>
        <taxon>Autobranchia</taxon>
        <taxon>Pteriomorphia</taxon>
        <taxon>Mytilida</taxon>
        <taxon>Mytiloidea</taxon>
        <taxon>Mytilidae</taxon>
        <taxon>Mytilinae</taxon>
        <taxon>Mytilus</taxon>
    </lineage>
</organism>
<dbReference type="OrthoDB" id="8964522at2759"/>
<dbReference type="Proteomes" id="UP000683360">
    <property type="component" value="Unassembled WGS sequence"/>
</dbReference>
<sequence length="161" mass="18727">MDSNDTEEFQEASNQPIPSISAELQTNKRKRTNGDQASESTKLNVKLVRCQQHQNYLNKCKNRDTIQKTLRINIRPQVPDTTPSFLIKWETTQIEFSRKLVGLLQEYWQTRCETITTQIADMEKDLNSTTEPAKMELITNLIERTKISVEREIQNPNKNTT</sequence>
<keyword evidence="3" id="KW-1185">Reference proteome</keyword>
<feature type="compositionally biased region" description="Polar residues" evidence="1">
    <location>
        <begin position="11"/>
        <end position="25"/>
    </location>
</feature>
<dbReference type="EMBL" id="CAJPWZ010001078">
    <property type="protein sequence ID" value="CAG2207585.1"/>
    <property type="molecule type" value="Genomic_DNA"/>
</dbReference>
<feature type="compositionally biased region" description="Acidic residues" evidence="1">
    <location>
        <begin position="1"/>
        <end position="10"/>
    </location>
</feature>
<protein>
    <submittedName>
        <fullName evidence="2">Uncharacterized protein</fullName>
    </submittedName>
</protein>
<evidence type="ECO:0000256" key="1">
    <source>
        <dbReference type="SAM" id="MobiDB-lite"/>
    </source>
</evidence>
<accession>A0A8S3RRU2</accession>
<comment type="caution">
    <text evidence="2">The sequence shown here is derived from an EMBL/GenBank/DDBJ whole genome shotgun (WGS) entry which is preliminary data.</text>
</comment>